<evidence type="ECO:0000256" key="1">
    <source>
        <dbReference type="SAM" id="Phobius"/>
    </source>
</evidence>
<dbReference type="AlphaFoldDB" id="A0A1G6YIZ7"/>
<reference evidence="2 3" key="1">
    <citation type="submission" date="2016-10" db="EMBL/GenBank/DDBJ databases">
        <authorList>
            <person name="de Groot N.N."/>
        </authorList>
    </citation>
    <scope>NUCLEOTIDE SEQUENCE [LARGE SCALE GENOMIC DNA]</scope>
    <source>
        <strain evidence="2 3">ATCC 700224</strain>
    </source>
</reference>
<keyword evidence="1" id="KW-0812">Transmembrane</keyword>
<sequence length="92" mass="9808">MARRLIAPRLDPMTWRAPRFPDTAQAGPLRALLRVEAREAAFFGVVGFLEAVAFVAAALAGFVAVRARVVVVPFAADLDAGARLRGPLLVVP</sequence>
<dbReference type="Proteomes" id="UP000199412">
    <property type="component" value="Unassembled WGS sequence"/>
</dbReference>
<name>A0A1G6YIZ7_9PROT</name>
<accession>A0A1G6YIZ7</accession>
<evidence type="ECO:0000313" key="2">
    <source>
        <dbReference type="EMBL" id="SDD90320.1"/>
    </source>
</evidence>
<proteinExistence type="predicted"/>
<evidence type="ECO:0000313" key="3">
    <source>
        <dbReference type="Proteomes" id="UP000199412"/>
    </source>
</evidence>
<gene>
    <name evidence="2" type="ORF">SAMN05421720_10231</name>
</gene>
<protein>
    <submittedName>
        <fullName evidence="2">Uncharacterized protein</fullName>
    </submittedName>
</protein>
<feature type="transmembrane region" description="Helical" evidence="1">
    <location>
        <begin position="40"/>
        <end position="65"/>
    </location>
</feature>
<organism evidence="2 3">
    <name type="scientific">Rhodospira trueperi</name>
    <dbReference type="NCBI Taxonomy" id="69960"/>
    <lineage>
        <taxon>Bacteria</taxon>
        <taxon>Pseudomonadati</taxon>
        <taxon>Pseudomonadota</taxon>
        <taxon>Alphaproteobacteria</taxon>
        <taxon>Rhodospirillales</taxon>
        <taxon>Rhodospirillaceae</taxon>
        <taxon>Rhodospira</taxon>
    </lineage>
</organism>
<keyword evidence="1" id="KW-0472">Membrane</keyword>
<keyword evidence="3" id="KW-1185">Reference proteome</keyword>
<dbReference type="EMBL" id="FNAP01000002">
    <property type="protein sequence ID" value="SDD90320.1"/>
    <property type="molecule type" value="Genomic_DNA"/>
</dbReference>
<keyword evidence="1" id="KW-1133">Transmembrane helix</keyword>